<organism evidence="2 3">
    <name type="scientific">Candidatus Iainarchaeum sp</name>
    <dbReference type="NCBI Taxonomy" id="3101447"/>
    <lineage>
        <taxon>Archaea</taxon>
        <taxon>Candidatus Iainarchaeota</taxon>
        <taxon>Candidatus Iainarchaeia</taxon>
        <taxon>Candidatus Iainarchaeales</taxon>
        <taxon>Candidatus Iainarchaeaceae</taxon>
        <taxon>Candidatus Iainarchaeum</taxon>
    </lineage>
</organism>
<dbReference type="Proteomes" id="UP000526302">
    <property type="component" value="Unassembled WGS sequence"/>
</dbReference>
<name>A0A7K4BYZ9_9ARCH</name>
<protein>
    <recommendedName>
        <fullName evidence="4">Histidine kinase N-terminal 7TM region domain-containing protein</fullName>
    </recommendedName>
</protein>
<feature type="transmembrane region" description="Helical" evidence="1">
    <location>
        <begin position="48"/>
        <end position="68"/>
    </location>
</feature>
<feature type="transmembrane region" description="Helical" evidence="1">
    <location>
        <begin position="80"/>
        <end position="99"/>
    </location>
</feature>
<evidence type="ECO:0000256" key="1">
    <source>
        <dbReference type="SAM" id="Phobius"/>
    </source>
</evidence>
<feature type="transmembrane region" description="Helical" evidence="1">
    <location>
        <begin position="20"/>
        <end position="41"/>
    </location>
</feature>
<evidence type="ECO:0008006" key="4">
    <source>
        <dbReference type="Google" id="ProtNLM"/>
    </source>
</evidence>
<dbReference type="AlphaFoldDB" id="A0A7K4BYZ9"/>
<keyword evidence="1" id="KW-0812">Transmembrane</keyword>
<evidence type="ECO:0000313" key="3">
    <source>
        <dbReference type="Proteomes" id="UP000526302"/>
    </source>
</evidence>
<keyword evidence="1" id="KW-0472">Membrane</keyword>
<proteinExistence type="predicted"/>
<reference evidence="2 3" key="1">
    <citation type="journal article" date="2020" name="Biotechnol. Biofuels">
        <title>New insights from the biogas microbiome by comprehensive genome-resolved metagenomics of nearly 1600 species originating from multiple anaerobic digesters.</title>
        <authorList>
            <person name="Campanaro S."/>
            <person name="Treu L."/>
            <person name="Rodriguez-R L.M."/>
            <person name="Kovalovszki A."/>
            <person name="Ziels R.M."/>
            <person name="Maus I."/>
            <person name="Zhu X."/>
            <person name="Kougias P.G."/>
            <person name="Basile A."/>
            <person name="Luo G."/>
            <person name="Schluter A."/>
            <person name="Konstantinidis K.T."/>
            <person name="Angelidaki I."/>
        </authorList>
    </citation>
    <scope>NUCLEOTIDE SEQUENCE [LARGE SCALE GENOMIC DNA]</scope>
    <source>
        <strain evidence="2">AS22ysBPME_79</strain>
    </source>
</reference>
<accession>A0A7K4BYZ9</accession>
<dbReference type="EMBL" id="JAAZKV010000012">
    <property type="protein sequence ID" value="NMA44486.1"/>
    <property type="molecule type" value="Genomic_DNA"/>
</dbReference>
<evidence type="ECO:0000313" key="2">
    <source>
        <dbReference type="EMBL" id="NMA44486.1"/>
    </source>
</evidence>
<comment type="caution">
    <text evidence="2">The sequence shown here is derived from an EMBL/GenBank/DDBJ whole genome shotgun (WGS) entry which is preliminary data.</text>
</comment>
<sequence>MGVPWEFLKEPIYALNEFQMYFAILFLIVAFVLFVISILALRKKTSKRLMVVSATFGLFFTKSILVTLDYFFSPGYFMNYTVQVFFDLTILTTLFIALLKK</sequence>
<keyword evidence="1" id="KW-1133">Transmembrane helix</keyword>
<gene>
    <name evidence="2" type="ORF">GX950_01580</name>
</gene>